<keyword evidence="2" id="KW-0812">Transmembrane</keyword>
<evidence type="ECO:0000256" key="1">
    <source>
        <dbReference type="SAM" id="MobiDB-lite"/>
    </source>
</evidence>
<sequence length="310" mass="33489">MHVPTKTCPQCGAGIRENDARCPDCGAVLHVSQAKAPPHTGSHTAAPPPIPTQANLPPELADLHAPKPSQPLEASGCTLFFFLAWTLFSALFLVVGVGTYLRDSSAYHRLSREGLPAVAVITELDFDSDEDSIRYYVAYHFQASFEGATTRFQGLDNVSSALFSRLEVGQTLEILYWPAGPSLSAVKAELPPPSLTVLLGFGGIGGLFTLIGLAMIVSSIIGIVKMSRLRIGGQITQGIVFKKWIDTDADGDTTYFVAYAFNAEMPGKGFQRILRAEQNKHLYDAVPVGGGLMVRYLPDDPHICRADTIR</sequence>
<evidence type="ECO:0008006" key="5">
    <source>
        <dbReference type="Google" id="ProtNLM"/>
    </source>
</evidence>
<accession>A0A2H3KVC3</accession>
<keyword evidence="4" id="KW-1185">Reference proteome</keyword>
<keyword evidence="2" id="KW-0472">Membrane</keyword>
<dbReference type="RefSeq" id="WP_097652223.1">
    <property type="nucleotide sequence ID" value="NZ_LYXE01000078.1"/>
</dbReference>
<feature type="transmembrane region" description="Helical" evidence="2">
    <location>
        <begin position="79"/>
        <end position="101"/>
    </location>
</feature>
<gene>
    <name evidence="3" type="ORF">A9Q02_13075</name>
</gene>
<dbReference type="Proteomes" id="UP000220922">
    <property type="component" value="Unassembled WGS sequence"/>
</dbReference>
<name>A0A2H3KVC3_9CHLR</name>
<reference evidence="3 4" key="1">
    <citation type="submission" date="2016-05" db="EMBL/GenBank/DDBJ databases">
        <authorList>
            <person name="Lavstsen T."/>
            <person name="Jespersen J.S."/>
        </authorList>
    </citation>
    <scope>NUCLEOTIDE SEQUENCE [LARGE SCALE GENOMIC DNA]</scope>
    <source>
        <strain evidence="3 4">B7-9</strain>
    </source>
</reference>
<evidence type="ECO:0000313" key="3">
    <source>
        <dbReference type="EMBL" id="PDV99287.1"/>
    </source>
</evidence>
<proteinExistence type="predicted"/>
<organism evidence="3 4">
    <name type="scientific">Candidatus Chloroploca asiatica</name>
    <dbReference type="NCBI Taxonomy" id="1506545"/>
    <lineage>
        <taxon>Bacteria</taxon>
        <taxon>Bacillati</taxon>
        <taxon>Chloroflexota</taxon>
        <taxon>Chloroflexia</taxon>
        <taxon>Chloroflexales</taxon>
        <taxon>Chloroflexineae</taxon>
        <taxon>Oscillochloridaceae</taxon>
        <taxon>Candidatus Chloroploca</taxon>
    </lineage>
</organism>
<feature type="region of interest" description="Disordered" evidence="1">
    <location>
        <begin position="36"/>
        <end position="62"/>
    </location>
</feature>
<dbReference type="EMBL" id="LYXE01000078">
    <property type="protein sequence ID" value="PDV99287.1"/>
    <property type="molecule type" value="Genomic_DNA"/>
</dbReference>
<keyword evidence="2" id="KW-1133">Transmembrane helix</keyword>
<evidence type="ECO:0000256" key="2">
    <source>
        <dbReference type="SAM" id="Phobius"/>
    </source>
</evidence>
<evidence type="ECO:0000313" key="4">
    <source>
        <dbReference type="Proteomes" id="UP000220922"/>
    </source>
</evidence>
<dbReference type="OrthoDB" id="2425381at2"/>
<feature type="transmembrane region" description="Helical" evidence="2">
    <location>
        <begin position="197"/>
        <end position="224"/>
    </location>
</feature>
<comment type="caution">
    <text evidence="3">The sequence shown here is derived from an EMBL/GenBank/DDBJ whole genome shotgun (WGS) entry which is preliminary data.</text>
</comment>
<dbReference type="AlphaFoldDB" id="A0A2H3KVC3"/>
<protein>
    <recommendedName>
        <fullName evidence="5">Zinc-ribbon domain-containing protein</fullName>
    </recommendedName>
</protein>